<name>A0ABP1R8J1_9HEXA</name>
<feature type="compositionally biased region" description="Acidic residues" evidence="1">
    <location>
        <begin position="82"/>
        <end position="92"/>
    </location>
</feature>
<dbReference type="EMBL" id="CAXLJM020000062">
    <property type="protein sequence ID" value="CAL8120057.1"/>
    <property type="molecule type" value="Genomic_DNA"/>
</dbReference>
<evidence type="ECO:0000313" key="3">
    <source>
        <dbReference type="Proteomes" id="UP001642540"/>
    </source>
</evidence>
<protein>
    <submittedName>
        <fullName evidence="2">Uncharacterized protein</fullName>
    </submittedName>
</protein>
<organism evidence="2 3">
    <name type="scientific">Orchesella dallaii</name>
    <dbReference type="NCBI Taxonomy" id="48710"/>
    <lineage>
        <taxon>Eukaryota</taxon>
        <taxon>Metazoa</taxon>
        <taxon>Ecdysozoa</taxon>
        <taxon>Arthropoda</taxon>
        <taxon>Hexapoda</taxon>
        <taxon>Collembola</taxon>
        <taxon>Entomobryomorpha</taxon>
        <taxon>Entomobryoidea</taxon>
        <taxon>Orchesellidae</taxon>
        <taxon>Orchesellinae</taxon>
        <taxon>Orchesella</taxon>
    </lineage>
</organism>
<feature type="compositionally biased region" description="Basic and acidic residues" evidence="1">
    <location>
        <begin position="478"/>
        <end position="489"/>
    </location>
</feature>
<feature type="region of interest" description="Disordered" evidence="1">
    <location>
        <begin position="1"/>
        <end position="307"/>
    </location>
</feature>
<proteinExistence type="predicted"/>
<dbReference type="Proteomes" id="UP001642540">
    <property type="component" value="Unassembled WGS sequence"/>
</dbReference>
<reference evidence="2 3" key="1">
    <citation type="submission" date="2024-08" db="EMBL/GenBank/DDBJ databases">
        <authorList>
            <person name="Cucini C."/>
            <person name="Frati F."/>
        </authorList>
    </citation>
    <scope>NUCLEOTIDE SEQUENCE [LARGE SCALE GENOMIC DNA]</scope>
</reference>
<feature type="compositionally biased region" description="Basic and acidic residues" evidence="1">
    <location>
        <begin position="273"/>
        <end position="284"/>
    </location>
</feature>
<evidence type="ECO:0000313" key="2">
    <source>
        <dbReference type="EMBL" id="CAL8120057.1"/>
    </source>
</evidence>
<evidence type="ECO:0000256" key="1">
    <source>
        <dbReference type="SAM" id="MobiDB-lite"/>
    </source>
</evidence>
<feature type="compositionally biased region" description="Basic and acidic residues" evidence="1">
    <location>
        <begin position="296"/>
        <end position="307"/>
    </location>
</feature>
<gene>
    <name evidence="2" type="ORF">ODALV1_LOCUS18831</name>
</gene>
<comment type="caution">
    <text evidence="2">The sequence shown here is derived from an EMBL/GenBank/DDBJ whole genome shotgun (WGS) entry which is preliminary data.</text>
</comment>
<accession>A0ABP1R8J1</accession>
<sequence length="583" mass="64943">MAVTPNADALMKRKLVEIEDNEPSNGKAIKLEEASDSEESANDADATLKSKNVSGENLEVHDAASETEDFTTASPSAAENNTTEDNEMEEGEGVAGNENETAVHKTASSDIQNEKSTPPNEAEASLNNQTSVGTQTSYLIKSESDDNEPPPNSEIEVADGSARDEPWLEFLLMPTNRTTAEDGEDNTGNEPAAENPTINDIQSENNPDATTEDAAATLDNESIAKPPQNISRGNERAENSRIANSRSCENDANVPSSARETRRRSKRLTVMKSDVKGNVTKDAEVPGTSKVTTKSRVPEEPHTRSRAREDVIQSPDIIKTMNEIEAKRQAVMAGITPIQLTKYKIGMEYIRKNRNKNINNSTALSNAMCFTYDVRRPLTVAEVLEVYELLEKYPALKLYMQMQLEVGRIKLIVDMDEYENNVISKLLPNLKRPCNHKKQKNFCSETKNTSNMNADDQVAVSLYVHLCQVSRRSGRDLHKILKSPPKEDTVNVDESDSSQSTTRKATNKKKKSKEMRPQPVIVAKSQTTSLFDKEGFNVVCEGEQILENVSFRKAVFAVFYCYHIFHIDYDRKGCDKLIFKKFD</sequence>
<feature type="region of interest" description="Disordered" evidence="1">
    <location>
        <begin position="478"/>
        <end position="517"/>
    </location>
</feature>
<feature type="compositionally biased region" description="Polar residues" evidence="1">
    <location>
        <begin position="106"/>
        <end position="139"/>
    </location>
</feature>
<feature type="compositionally biased region" description="Polar residues" evidence="1">
    <location>
        <begin position="196"/>
        <end position="207"/>
    </location>
</feature>
<feature type="compositionally biased region" description="Low complexity" evidence="1">
    <location>
        <begin position="208"/>
        <end position="219"/>
    </location>
</feature>
<keyword evidence="3" id="KW-1185">Reference proteome</keyword>